<sequence length="182" mass="18861">MLKFCLMAVLAVMAPMAGLGSAGAASAAEHCLHRFGAHQQVADGGGIQSWSVADLKKSGDVPDFPVAGQLWEATATVTAILGTSTPVIPNFAATSVGARYPALWQMASPRGISPATLTQGQTATGKIYFDVTSEYPMAVTYTAGGARPLMWCCGETMMAMPMDACPCCANMKEPCPCCAGKM</sequence>
<gene>
    <name evidence="1" type="ORF">OHX15_12990</name>
</gene>
<dbReference type="Proteomes" id="UP001289645">
    <property type="component" value="Unassembled WGS sequence"/>
</dbReference>
<comment type="caution">
    <text evidence="1">The sequence shown here is derived from an EMBL/GenBank/DDBJ whole genome shotgun (WGS) entry which is preliminary data.</text>
</comment>
<keyword evidence="2" id="KW-1185">Reference proteome</keyword>
<accession>A0ACC6MH47</accession>
<evidence type="ECO:0000313" key="1">
    <source>
        <dbReference type="EMBL" id="MDZ5086299.1"/>
    </source>
</evidence>
<reference evidence="1 2" key="1">
    <citation type="journal article" date="2021" name="Chemosphere">
        <title>Bioballs carrying a syntrophic Rhodococcus and Mycolicibacterium consortium for simultaneous sorption and biodegradation of fuel oil in contaminated freshwater.</title>
        <authorList>
            <person name="Naloka K."/>
            <person name="Polrit D."/>
            <person name="Muangchinda C."/>
            <person name="Thoetkiattikul H."/>
            <person name="Pinyakong O."/>
        </authorList>
    </citation>
    <scope>NUCLEOTIDE SEQUENCE [LARGE SCALE GENOMIC DNA]</scope>
    <source>
        <strain evidence="1 2">J101</strain>
    </source>
</reference>
<name>A0ACC6MH47_MYCPF</name>
<evidence type="ECO:0000313" key="2">
    <source>
        <dbReference type="Proteomes" id="UP001289645"/>
    </source>
</evidence>
<protein>
    <submittedName>
        <fullName evidence="1">MPT63 family protein</fullName>
    </submittedName>
</protein>
<dbReference type="EMBL" id="JAOXLN010000012">
    <property type="protein sequence ID" value="MDZ5086299.1"/>
    <property type="molecule type" value="Genomic_DNA"/>
</dbReference>
<proteinExistence type="predicted"/>
<organism evidence="1 2">
    <name type="scientific">Mycolicibacterium parafortuitum</name>
    <name type="common">Mycobacterium parafortuitum</name>
    <dbReference type="NCBI Taxonomy" id="39692"/>
    <lineage>
        <taxon>Bacteria</taxon>
        <taxon>Bacillati</taxon>
        <taxon>Actinomycetota</taxon>
        <taxon>Actinomycetes</taxon>
        <taxon>Mycobacteriales</taxon>
        <taxon>Mycobacteriaceae</taxon>
        <taxon>Mycolicibacterium</taxon>
    </lineage>
</organism>